<feature type="domain" description="Glycine transporter" evidence="8">
    <location>
        <begin position="105"/>
        <end position="175"/>
    </location>
</feature>
<dbReference type="PANTHER" id="PTHR30506">
    <property type="entry name" value="INNER MEMBRANE PROTEIN"/>
    <property type="match status" value="1"/>
</dbReference>
<dbReference type="Pfam" id="PF03458">
    <property type="entry name" value="Gly_transporter"/>
    <property type="match status" value="2"/>
</dbReference>
<feature type="transmembrane region" description="Helical" evidence="7">
    <location>
        <begin position="16"/>
        <end position="36"/>
    </location>
</feature>
<dbReference type="Proteomes" id="UP001365846">
    <property type="component" value="Unassembled WGS sequence"/>
</dbReference>
<accession>A0ABU8VL63</accession>
<keyword evidence="10" id="KW-1185">Reference proteome</keyword>
<protein>
    <submittedName>
        <fullName evidence="9">Trimeric intracellular cation channel family protein</fullName>
    </submittedName>
</protein>
<feature type="transmembrane region" description="Helical" evidence="7">
    <location>
        <begin position="76"/>
        <end position="97"/>
    </location>
</feature>
<evidence type="ECO:0000256" key="5">
    <source>
        <dbReference type="ARBA" id="ARBA00022989"/>
    </source>
</evidence>
<keyword evidence="6 7" id="KW-0472">Membrane</keyword>
<evidence type="ECO:0000256" key="6">
    <source>
        <dbReference type="ARBA" id="ARBA00023136"/>
    </source>
</evidence>
<dbReference type="PANTHER" id="PTHR30506:SF3">
    <property type="entry name" value="UPF0126 INNER MEMBRANE PROTEIN YADS-RELATED"/>
    <property type="match status" value="1"/>
</dbReference>
<evidence type="ECO:0000259" key="8">
    <source>
        <dbReference type="Pfam" id="PF03458"/>
    </source>
</evidence>
<keyword evidence="4 7" id="KW-0812">Transmembrane</keyword>
<name>A0ABU8VL63_9BURK</name>
<feature type="domain" description="Glycine transporter" evidence="8">
    <location>
        <begin position="19"/>
        <end position="91"/>
    </location>
</feature>
<evidence type="ECO:0000313" key="10">
    <source>
        <dbReference type="Proteomes" id="UP001365846"/>
    </source>
</evidence>
<proteinExistence type="inferred from homology"/>
<sequence>MNVHELALAGLNDHRLFTVLDLAGTFAFAISGAVAARDRGLDWFGVMVIAFAVACGGGMVRDLCIGAVPPAGLTDWRYLAVSMAAAWMTIAAGPLVARLAHPVTLFDSLGLGLFAVTGAQKAMIFDHNAEVAVLLGVVTAVGGGVARDVLLNRVPVILRREIYASAALVGAIIEVAGERLGWVSSGRTWVALMSCFLLRYLSLRYKWNLPRSSGRGDD</sequence>
<evidence type="ECO:0000256" key="3">
    <source>
        <dbReference type="ARBA" id="ARBA00022475"/>
    </source>
</evidence>
<feature type="transmembrane region" description="Helical" evidence="7">
    <location>
        <begin position="131"/>
        <end position="150"/>
    </location>
</feature>
<keyword evidence="3" id="KW-1003">Cell membrane</keyword>
<evidence type="ECO:0000256" key="1">
    <source>
        <dbReference type="ARBA" id="ARBA00004651"/>
    </source>
</evidence>
<organism evidence="9 10">
    <name type="scientific">Variovorax ureilyticus</name>
    <dbReference type="NCBI Taxonomy" id="1836198"/>
    <lineage>
        <taxon>Bacteria</taxon>
        <taxon>Pseudomonadati</taxon>
        <taxon>Pseudomonadota</taxon>
        <taxon>Betaproteobacteria</taxon>
        <taxon>Burkholderiales</taxon>
        <taxon>Comamonadaceae</taxon>
        <taxon>Variovorax</taxon>
    </lineage>
</organism>
<reference evidence="9 10" key="1">
    <citation type="submission" date="2024-03" db="EMBL/GenBank/DDBJ databases">
        <title>Novel species of the genus Variovorax.</title>
        <authorList>
            <person name="Liu Q."/>
            <person name="Xin Y.-H."/>
        </authorList>
    </citation>
    <scope>NUCLEOTIDE SEQUENCE [LARGE SCALE GENOMIC DNA]</scope>
    <source>
        <strain evidence="9 10">KACC 18899</strain>
    </source>
</reference>
<keyword evidence="5 7" id="KW-1133">Transmembrane helix</keyword>
<comment type="caution">
    <text evidence="9">The sequence shown here is derived from an EMBL/GenBank/DDBJ whole genome shotgun (WGS) entry which is preliminary data.</text>
</comment>
<dbReference type="EMBL" id="JBBKZU010000012">
    <property type="protein sequence ID" value="MEJ8814407.1"/>
    <property type="molecule type" value="Genomic_DNA"/>
</dbReference>
<feature type="transmembrane region" description="Helical" evidence="7">
    <location>
        <begin position="43"/>
        <end position="60"/>
    </location>
</feature>
<evidence type="ECO:0000313" key="9">
    <source>
        <dbReference type="EMBL" id="MEJ8814407.1"/>
    </source>
</evidence>
<evidence type="ECO:0000256" key="4">
    <source>
        <dbReference type="ARBA" id="ARBA00022692"/>
    </source>
</evidence>
<dbReference type="InterPro" id="IPR005115">
    <property type="entry name" value="Gly_transporter"/>
</dbReference>
<evidence type="ECO:0000256" key="2">
    <source>
        <dbReference type="ARBA" id="ARBA00008193"/>
    </source>
</evidence>
<gene>
    <name evidence="9" type="ORF">WKW77_25240</name>
</gene>
<evidence type="ECO:0000256" key="7">
    <source>
        <dbReference type="SAM" id="Phobius"/>
    </source>
</evidence>
<comment type="similarity">
    <text evidence="2">Belongs to the UPF0126 family.</text>
</comment>
<comment type="subcellular location">
    <subcellularLocation>
        <location evidence="1">Cell membrane</location>
        <topology evidence="1">Multi-pass membrane protein</topology>
    </subcellularLocation>
</comment>
<dbReference type="RefSeq" id="WP_340359634.1">
    <property type="nucleotide sequence ID" value="NZ_JBBKZU010000012.1"/>
</dbReference>